<sequence>MSYLSNVSDDEFPIDDRGSFNKTFERTTRLPTMVSVSVRVYMELDNLTRCAAIRLGDGARKPENDEKPEETSDTWSKYDNVHEKVREIYPNFKSVLSNNGTKVESYESVEDVIKKLQENKSFCINNGGFNFYRDLEFLAVFPEVGNINFMF</sequence>
<dbReference type="AlphaFoldDB" id="A0A2G5B4E0"/>
<gene>
    <name evidence="2" type="ORF">COEREDRAFT_89461</name>
</gene>
<organism evidence="2 3">
    <name type="scientific">Coemansia reversa (strain ATCC 12441 / NRRL 1564)</name>
    <dbReference type="NCBI Taxonomy" id="763665"/>
    <lineage>
        <taxon>Eukaryota</taxon>
        <taxon>Fungi</taxon>
        <taxon>Fungi incertae sedis</taxon>
        <taxon>Zoopagomycota</taxon>
        <taxon>Kickxellomycotina</taxon>
        <taxon>Kickxellomycetes</taxon>
        <taxon>Kickxellales</taxon>
        <taxon>Kickxellaceae</taxon>
        <taxon>Coemansia</taxon>
    </lineage>
</organism>
<feature type="region of interest" description="Disordered" evidence="1">
    <location>
        <begin position="58"/>
        <end position="77"/>
    </location>
</feature>
<name>A0A2G5B4E0_COERN</name>
<evidence type="ECO:0000313" key="2">
    <source>
        <dbReference type="EMBL" id="PIA13597.1"/>
    </source>
</evidence>
<accession>A0A2G5B4E0</accession>
<reference evidence="2 3" key="1">
    <citation type="journal article" date="2015" name="Genome Biol. Evol.">
        <title>Phylogenomic analyses indicate that early fungi evolved digesting cell walls of algal ancestors of land plants.</title>
        <authorList>
            <person name="Chang Y."/>
            <person name="Wang S."/>
            <person name="Sekimoto S."/>
            <person name="Aerts A.L."/>
            <person name="Choi C."/>
            <person name="Clum A."/>
            <person name="LaButti K.M."/>
            <person name="Lindquist E.A."/>
            <person name="Yee Ngan C."/>
            <person name="Ohm R.A."/>
            <person name="Salamov A.A."/>
            <person name="Grigoriev I.V."/>
            <person name="Spatafora J.W."/>
            <person name="Berbee M.L."/>
        </authorList>
    </citation>
    <scope>NUCLEOTIDE SEQUENCE [LARGE SCALE GENOMIC DNA]</scope>
    <source>
        <strain evidence="2 3">NRRL 1564</strain>
    </source>
</reference>
<protein>
    <submittedName>
        <fullName evidence="2">Uncharacterized protein</fullName>
    </submittedName>
</protein>
<evidence type="ECO:0000313" key="3">
    <source>
        <dbReference type="Proteomes" id="UP000242474"/>
    </source>
</evidence>
<dbReference type="Proteomes" id="UP000242474">
    <property type="component" value="Unassembled WGS sequence"/>
</dbReference>
<keyword evidence="3" id="KW-1185">Reference proteome</keyword>
<dbReference type="EMBL" id="KZ303531">
    <property type="protein sequence ID" value="PIA13597.1"/>
    <property type="molecule type" value="Genomic_DNA"/>
</dbReference>
<proteinExistence type="predicted"/>
<evidence type="ECO:0000256" key="1">
    <source>
        <dbReference type="SAM" id="MobiDB-lite"/>
    </source>
</evidence>